<evidence type="ECO:0000313" key="2">
    <source>
        <dbReference type="Proteomes" id="UP000187941"/>
    </source>
</evidence>
<dbReference type="KEGG" id="smon:AWR27_18325"/>
<gene>
    <name evidence="1" type="ORF">AWR27_18325</name>
</gene>
<dbReference type="OrthoDB" id="938897at2"/>
<accession>A0A1P9X0E7</accession>
<keyword evidence="2" id="KW-1185">Reference proteome</keyword>
<dbReference type="EMBL" id="CP014263">
    <property type="protein sequence ID" value="AQG81106.1"/>
    <property type="molecule type" value="Genomic_DNA"/>
</dbReference>
<dbReference type="STRING" id="1178516.AWR27_18325"/>
<dbReference type="Proteomes" id="UP000187941">
    <property type="component" value="Chromosome"/>
</dbReference>
<organism evidence="1 2">
    <name type="scientific">Spirosoma montaniterrae</name>
    <dbReference type="NCBI Taxonomy" id="1178516"/>
    <lineage>
        <taxon>Bacteria</taxon>
        <taxon>Pseudomonadati</taxon>
        <taxon>Bacteroidota</taxon>
        <taxon>Cytophagia</taxon>
        <taxon>Cytophagales</taxon>
        <taxon>Cytophagaceae</taxon>
        <taxon>Spirosoma</taxon>
    </lineage>
</organism>
<reference evidence="1 2" key="1">
    <citation type="submission" date="2016-01" db="EMBL/GenBank/DDBJ databases">
        <authorList>
            <person name="Oliw E.H."/>
        </authorList>
    </citation>
    <scope>NUCLEOTIDE SEQUENCE [LARGE SCALE GENOMIC DNA]</scope>
    <source>
        <strain evidence="1 2">DY10</strain>
    </source>
</reference>
<evidence type="ECO:0000313" key="1">
    <source>
        <dbReference type="EMBL" id="AQG81106.1"/>
    </source>
</evidence>
<protein>
    <recommendedName>
        <fullName evidence="3">PA14 domain-containing protein</fullName>
    </recommendedName>
</protein>
<proteinExistence type="predicted"/>
<dbReference type="AlphaFoldDB" id="A0A1P9X0E7"/>
<name>A0A1P9X0E7_9BACT</name>
<dbReference type="SUPFAM" id="SSF56988">
    <property type="entry name" value="Anthrax protective antigen"/>
    <property type="match status" value="1"/>
</dbReference>
<evidence type="ECO:0008006" key="3">
    <source>
        <dbReference type="Google" id="ProtNLM"/>
    </source>
</evidence>
<dbReference type="RefSeq" id="WP_077132569.1">
    <property type="nucleotide sequence ID" value="NZ_CP014263.1"/>
</dbReference>
<sequence>MNAFFRTISRSTAVAIGSGLVLTTSGTSSLAQRAAPLPANWQRAGSVWAAPDQAALKTKPGDALLIGTTGQPYVLATTTNDFALTMDLLTTPGADVQITLPSGQPIHLGNVRLSKAPGLWQSVEVRYRATGNRPPMLEKLALNGVTISEGQTLSAQRNGVVSLNALNGSVAVRNVVYKPFAAREVVRWSGPIRYVIYEKENRSRDEAQQQKILKQDTTSQLTYEVAYGGPRHYTILFDGKLNALQGGDYQFDLHQGGIAGLWIDGKPVVPVDYHDLGQPTSVRTNLTAGLHDVQVMFTRSWARPGLGLFVSQDGVRPQALHTLSSLPEPDPVGVISVKANARPELVRSFVQMPGEKTKRTHSLSVGTPDSYHFTLDLNQMTLLQAWKGDFADVTEMWYERGEPQLLRPMGTVVRPPAQPALAILATDAAVWPDSLADTMLQYKGLAVDKAGYPTIDYALAGATITDAVRPGSDGISRTLTVSGSPGGTVYCRVAAGSSIEEISKGLYAVNDRSYYVRIDPKAKAKLRQSNGKQELLLPVSGVVRYEVVF</sequence>